<keyword evidence="3" id="KW-1185">Reference proteome</keyword>
<feature type="region of interest" description="Disordered" evidence="1">
    <location>
        <begin position="1"/>
        <end position="187"/>
    </location>
</feature>
<dbReference type="NCBIfam" id="TIGR02728">
    <property type="entry name" value="spore_gerQ"/>
    <property type="match status" value="1"/>
</dbReference>
<accession>A0ABN0ZL06</accession>
<feature type="compositionally biased region" description="Basic and acidic residues" evidence="1">
    <location>
        <begin position="8"/>
        <end position="27"/>
    </location>
</feature>
<dbReference type="EMBL" id="BAAACZ010000003">
    <property type="protein sequence ID" value="GAA0451465.1"/>
    <property type="molecule type" value="Genomic_DNA"/>
</dbReference>
<feature type="compositionally biased region" description="Low complexity" evidence="1">
    <location>
        <begin position="110"/>
        <end position="136"/>
    </location>
</feature>
<evidence type="ECO:0008006" key="4">
    <source>
        <dbReference type="Google" id="ProtNLM"/>
    </source>
</evidence>
<reference evidence="2 3" key="1">
    <citation type="journal article" date="2019" name="Int. J. Syst. Evol. Microbiol.">
        <title>The Global Catalogue of Microorganisms (GCM) 10K type strain sequencing project: providing services to taxonomists for standard genome sequencing and annotation.</title>
        <authorList>
            <consortium name="The Broad Institute Genomics Platform"/>
            <consortium name="The Broad Institute Genome Sequencing Center for Infectious Disease"/>
            <person name="Wu L."/>
            <person name="Ma J."/>
        </authorList>
    </citation>
    <scope>NUCLEOTIDE SEQUENCE [LARGE SCALE GENOMIC DNA]</scope>
    <source>
        <strain evidence="2 3">JCM 14193</strain>
    </source>
</reference>
<feature type="compositionally biased region" description="Gly residues" evidence="1">
    <location>
        <begin position="89"/>
        <end position="109"/>
    </location>
</feature>
<dbReference type="RefSeq" id="WP_343781253.1">
    <property type="nucleotide sequence ID" value="NZ_BAAACZ010000003.1"/>
</dbReference>
<feature type="compositionally biased region" description="Basic and acidic residues" evidence="1">
    <location>
        <begin position="35"/>
        <end position="49"/>
    </location>
</feature>
<name>A0ABN0ZL06_9BACI</name>
<dbReference type="Proteomes" id="UP001500740">
    <property type="component" value="Unassembled WGS sequence"/>
</dbReference>
<dbReference type="InterPro" id="IPR014099">
    <property type="entry name" value="Spore_coat_GerQ"/>
</dbReference>
<sequence>MDQSNNNQDRRQNEANRSKLPKGDAHKQPAKKPYQPKDSKQGWYPDKKHPGAKGPQAKHGDKMPPKMPGVGFGKGGSDYKPGGNKPMGAGQGGGMPPYGGMQQPGGMGPGMQQPGGMQQQGGMQQPGNMPPGYGMQQPGGMGPGMQQQGMPPWMQNNNGPNGPMQPQQQQPQQPMQPQPGPGVNGIPRERSFIENILRLNTGKEATFYMTFENNEEWNAMVFEGIVREAGKDHIVVEDPETGNWYLLLMIYLDYVQFYQELNYEYPFA</sequence>
<dbReference type="Pfam" id="PF09671">
    <property type="entry name" value="Spore_GerQ"/>
    <property type="match status" value="1"/>
</dbReference>
<protein>
    <recommendedName>
        <fullName evidence="4">Spore coat protein GerQ</fullName>
    </recommendedName>
</protein>
<comment type="caution">
    <text evidence="2">The sequence shown here is derived from an EMBL/GenBank/DDBJ whole genome shotgun (WGS) entry which is preliminary data.</text>
</comment>
<evidence type="ECO:0000313" key="2">
    <source>
        <dbReference type="EMBL" id="GAA0451465.1"/>
    </source>
</evidence>
<proteinExistence type="predicted"/>
<evidence type="ECO:0000256" key="1">
    <source>
        <dbReference type="SAM" id="MobiDB-lite"/>
    </source>
</evidence>
<evidence type="ECO:0000313" key="3">
    <source>
        <dbReference type="Proteomes" id="UP001500740"/>
    </source>
</evidence>
<gene>
    <name evidence="2" type="ORF">GCM10008935_02510</name>
</gene>
<feature type="compositionally biased region" description="Low complexity" evidence="1">
    <location>
        <begin position="144"/>
        <end position="173"/>
    </location>
</feature>
<organism evidence="2 3">
    <name type="scientific">Alkalibacillus silvisoli</name>
    <dbReference type="NCBI Taxonomy" id="392823"/>
    <lineage>
        <taxon>Bacteria</taxon>
        <taxon>Bacillati</taxon>
        <taxon>Bacillota</taxon>
        <taxon>Bacilli</taxon>
        <taxon>Bacillales</taxon>
        <taxon>Bacillaceae</taxon>
        <taxon>Alkalibacillus</taxon>
    </lineage>
</organism>